<dbReference type="AlphaFoldDB" id="A0A843USM0"/>
<organism evidence="2 3">
    <name type="scientific">Colocasia esculenta</name>
    <name type="common">Wild taro</name>
    <name type="synonym">Arum esculentum</name>
    <dbReference type="NCBI Taxonomy" id="4460"/>
    <lineage>
        <taxon>Eukaryota</taxon>
        <taxon>Viridiplantae</taxon>
        <taxon>Streptophyta</taxon>
        <taxon>Embryophyta</taxon>
        <taxon>Tracheophyta</taxon>
        <taxon>Spermatophyta</taxon>
        <taxon>Magnoliopsida</taxon>
        <taxon>Liliopsida</taxon>
        <taxon>Araceae</taxon>
        <taxon>Aroideae</taxon>
        <taxon>Colocasieae</taxon>
        <taxon>Colocasia</taxon>
    </lineage>
</organism>
<dbReference type="OrthoDB" id="75724at2759"/>
<feature type="region of interest" description="Disordered" evidence="1">
    <location>
        <begin position="77"/>
        <end position="96"/>
    </location>
</feature>
<evidence type="ECO:0000256" key="1">
    <source>
        <dbReference type="SAM" id="MobiDB-lite"/>
    </source>
</evidence>
<comment type="caution">
    <text evidence="2">The sequence shown here is derived from an EMBL/GenBank/DDBJ whole genome shotgun (WGS) entry which is preliminary data.</text>
</comment>
<dbReference type="EMBL" id="NMUH01000914">
    <property type="protein sequence ID" value="MQL86605.1"/>
    <property type="molecule type" value="Genomic_DNA"/>
</dbReference>
<evidence type="ECO:0000313" key="3">
    <source>
        <dbReference type="Proteomes" id="UP000652761"/>
    </source>
</evidence>
<sequence length="96" mass="11098">MVHATDLKNAPVPWKWELRQAPKALALLQDNYPEFVATENNHKNRRYRLHVLQLAGDLNDPPLVWKLEALMDGRYNSAKGLNKRPAQNYTKAQVHV</sequence>
<proteinExistence type="predicted"/>
<dbReference type="Proteomes" id="UP000652761">
    <property type="component" value="Unassembled WGS sequence"/>
</dbReference>
<keyword evidence="3" id="KW-1185">Reference proteome</keyword>
<protein>
    <submittedName>
        <fullName evidence="2">Uncharacterized protein</fullName>
    </submittedName>
</protein>
<accession>A0A843USM0</accession>
<reference evidence="2" key="1">
    <citation type="submission" date="2017-07" db="EMBL/GenBank/DDBJ databases">
        <title>Taro Niue Genome Assembly and Annotation.</title>
        <authorList>
            <person name="Atibalentja N."/>
            <person name="Keating K."/>
            <person name="Fields C.J."/>
        </authorList>
    </citation>
    <scope>NUCLEOTIDE SEQUENCE</scope>
    <source>
        <strain evidence="2">Niue_2</strain>
        <tissue evidence="2">Leaf</tissue>
    </source>
</reference>
<feature type="compositionally biased region" description="Polar residues" evidence="1">
    <location>
        <begin position="85"/>
        <end position="96"/>
    </location>
</feature>
<name>A0A843USM0_COLES</name>
<gene>
    <name evidence="2" type="ORF">Taro_019139</name>
</gene>
<evidence type="ECO:0000313" key="2">
    <source>
        <dbReference type="EMBL" id="MQL86605.1"/>
    </source>
</evidence>